<organism evidence="2 3">
    <name type="scientific">Candidatus Wolfebacteria bacterium GW2011_GWC1_37_10</name>
    <dbReference type="NCBI Taxonomy" id="1619010"/>
    <lineage>
        <taxon>Bacteria</taxon>
        <taxon>Candidatus Wolfeibacteriota</taxon>
    </lineage>
</organism>
<name>A0A0G0GBG6_9BACT</name>
<evidence type="ECO:0000313" key="2">
    <source>
        <dbReference type="EMBL" id="KKQ23410.1"/>
    </source>
</evidence>
<dbReference type="Gene3D" id="3.30.1370.50">
    <property type="entry name" value="R3H-like domain"/>
    <property type="match status" value="1"/>
</dbReference>
<dbReference type="GO" id="GO:0003723">
    <property type="term" value="F:RNA binding"/>
    <property type="evidence" value="ECO:0007669"/>
    <property type="project" value="InterPro"/>
</dbReference>
<accession>A0A0G0GBG6</accession>
<dbReference type="PANTHER" id="PTHR35800">
    <property type="entry name" value="PROTEIN JAG"/>
    <property type="match status" value="1"/>
</dbReference>
<dbReference type="Pfam" id="PF01424">
    <property type="entry name" value="R3H"/>
    <property type="match status" value="1"/>
</dbReference>
<dbReference type="InterPro" id="IPR001374">
    <property type="entry name" value="R3H_dom"/>
</dbReference>
<dbReference type="InterPro" id="IPR034079">
    <property type="entry name" value="R3H_KhpB"/>
</dbReference>
<evidence type="ECO:0000313" key="3">
    <source>
        <dbReference type="Proteomes" id="UP000034044"/>
    </source>
</evidence>
<evidence type="ECO:0000259" key="1">
    <source>
        <dbReference type="PROSITE" id="PS51061"/>
    </source>
</evidence>
<dbReference type="PANTHER" id="PTHR35800:SF1">
    <property type="entry name" value="RNA-BINDING PROTEIN KHPB"/>
    <property type="match status" value="1"/>
</dbReference>
<dbReference type="EMBL" id="LBSR01000001">
    <property type="protein sequence ID" value="KKQ23410.1"/>
    <property type="molecule type" value="Genomic_DNA"/>
</dbReference>
<dbReference type="PROSITE" id="PS51061">
    <property type="entry name" value="R3H"/>
    <property type="match status" value="1"/>
</dbReference>
<dbReference type="Gene3D" id="3.30.300.20">
    <property type="match status" value="1"/>
</dbReference>
<dbReference type="AlphaFoldDB" id="A0A0G0GBG6"/>
<dbReference type="InterPro" id="IPR036867">
    <property type="entry name" value="R3H_dom_sf"/>
</dbReference>
<dbReference type="InterPro" id="IPR015946">
    <property type="entry name" value="KH_dom-like_a/b"/>
</dbReference>
<sequence>MDNLQDIFKKMIELMGFDDFSVSYDQEGNRLLVFINDALISEKNLPSFINNFDYLAKVIAQKNNIESIFVDVNNYRKKREGLILELARAAARKSVAEKKEISLPPMNAYERRLVHVDLASRPDIKTESSGEGSSRCIVIKPIENNFL</sequence>
<dbReference type="CDD" id="cd02644">
    <property type="entry name" value="R3H_jag"/>
    <property type="match status" value="1"/>
</dbReference>
<dbReference type="Proteomes" id="UP000034044">
    <property type="component" value="Unassembled WGS sequence"/>
</dbReference>
<proteinExistence type="predicted"/>
<dbReference type="InterPro" id="IPR039247">
    <property type="entry name" value="KhpB"/>
</dbReference>
<dbReference type="SUPFAM" id="SSF82708">
    <property type="entry name" value="R3H domain"/>
    <property type="match status" value="1"/>
</dbReference>
<gene>
    <name evidence="2" type="ORF">US36_C0001G0019</name>
</gene>
<protein>
    <submittedName>
        <fullName evidence="2">R3H domain protein</fullName>
    </submittedName>
</protein>
<dbReference type="SMART" id="SM00393">
    <property type="entry name" value="R3H"/>
    <property type="match status" value="1"/>
</dbReference>
<feature type="domain" description="R3H" evidence="1">
    <location>
        <begin position="77"/>
        <end position="143"/>
    </location>
</feature>
<comment type="caution">
    <text evidence="2">The sequence shown here is derived from an EMBL/GenBank/DDBJ whole genome shotgun (WGS) entry which is preliminary data.</text>
</comment>
<reference evidence="2 3" key="1">
    <citation type="journal article" date="2015" name="Nature">
        <title>rRNA introns, odd ribosomes, and small enigmatic genomes across a large radiation of phyla.</title>
        <authorList>
            <person name="Brown C.T."/>
            <person name="Hug L.A."/>
            <person name="Thomas B.C."/>
            <person name="Sharon I."/>
            <person name="Castelle C.J."/>
            <person name="Singh A."/>
            <person name="Wilkins M.J."/>
            <person name="Williams K.H."/>
            <person name="Banfield J.F."/>
        </authorList>
    </citation>
    <scope>NUCLEOTIDE SEQUENCE [LARGE SCALE GENOMIC DNA]</scope>
</reference>